<keyword evidence="3" id="KW-1185">Reference proteome</keyword>
<dbReference type="KEGG" id="bdw:94338179"/>
<gene>
    <name evidence="2" type="ORF">BdWA1_003883</name>
</gene>
<dbReference type="AlphaFoldDB" id="A0AAD9PH85"/>
<sequence>MVSGVPNLYNRKFDGKLKLKGSAKIAIGKQHKSKGTSTRQYDSNEGDDHSTNILGTGRIVSSGKTVQGFETKFLEEAAVGDFILVKHPMTLINEEKQIESILSNRTLYIDDAFSSDLISTMQFSLRKIGPQEEAESSNSSTKNIKTHSTITVREKAGMWSYKTVTKFVKNAPTAEERLNERIKMGRDKYCWLNFYGSQMIGKE</sequence>
<organism evidence="2 3">
    <name type="scientific">Babesia duncani</name>
    <dbReference type="NCBI Taxonomy" id="323732"/>
    <lineage>
        <taxon>Eukaryota</taxon>
        <taxon>Sar</taxon>
        <taxon>Alveolata</taxon>
        <taxon>Apicomplexa</taxon>
        <taxon>Aconoidasida</taxon>
        <taxon>Piroplasmida</taxon>
        <taxon>Babesiidae</taxon>
        <taxon>Babesia</taxon>
    </lineage>
</organism>
<accession>A0AAD9PH85</accession>
<reference evidence="2" key="1">
    <citation type="journal article" date="2023" name="Nat. Microbiol.">
        <title>Babesia duncani multi-omics identifies virulence factors and drug targets.</title>
        <authorList>
            <person name="Singh P."/>
            <person name="Lonardi S."/>
            <person name="Liang Q."/>
            <person name="Vydyam P."/>
            <person name="Khabirova E."/>
            <person name="Fang T."/>
            <person name="Gihaz S."/>
            <person name="Thekkiniath J."/>
            <person name="Munshi M."/>
            <person name="Abel S."/>
            <person name="Ciampossin L."/>
            <person name="Batugedara G."/>
            <person name="Gupta M."/>
            <person name="Lu X.M."/>
            <person name="Lenz T."/>
            <person name="Chakravarty S."/>
            <person name="Cornillot E."/>
            <person name="Hu Y."/>
            <person name="Ma W."/>
            <person name="Gonzalez L.M."/>
            <person name="Sanchez S."/>
            <person name="Estrada K."/>
            <person name="Sanchez-Flores A."/>
            <person name="Montero E."/>
            <person name="Harb O.S."/>
            <person name="Le Roch K.G."/>
            <person name="Mamoun C.B."/>
        </authorList>
    </citation>
    <scope>NUCLEOTIDE SEQUENCE</scope>
    <source>
        <strain evidence="2">WA1</strain>
    </source>
</reference>
<dbReference type="EMBL" id="JALLKP010000070">
    <property type="protein sequence ID" value="KAK2194644.1"/>
    <property type="molecule type" value="Genomic_DNA"/>
</dbReference>
<comment type="caution">
    <text evidence="2">The sequence shown here is derived from an EMBL/GenBank/DDBJ whole genome shotgun (WGS) entry which is preliminary data.</text>
</comment>
<evidence type="ECO:0000313" key="2">
    <source>
        <dbReference type="EMBL" id="KAK2194644.1"/>
    </source>
</evidence>
<name>A0AAD9PH85_9APIC</name>
<dbReference type="Proteomes" id="UP001214638">
    <property type="component" value="Unassembled WGS sequence"/>
</dbReference>
<dbReference type="RefSeq" id="XP_067801488.1">
    <property type="nucleotide sequence ID" value="XM_067948890.1"/>
</dbReference>
<dbReference type="GeneID" id="94338179"/>
<protein>
    <submittedName>
        <fullName evidence="2">Uncharacterized protein</fullName>
    </submittedName>
</protein>
<evidence type="ECO:0000313" key="3">
    <source>
        <dbReference type="Proteomes" id="UP001214638"/>
    </source>
</evidence>
<proteinExistence type="predicted"/>
<feature type="region of interest" description="Disordered" evidence="1">
    <location>
        <begin position="29"/>
        <end position="56"/>
    </location>
</feature>
<evidence type="ECO:0000256" key="1">
    <source>
        <dbReference type="SAM" id="MobiDB-lite"/>
    </source>
</evidence>